<protein>
    <submittedName>
        <fullName evidence="1">Uncharacterized protein</fullName>
    </submittedName>
</protein>
<gene>
    <name evidence="1" type="ORF">CR203_09420</name>
</gene>
<accession>A0A3A9K5N5</accession>
<evidence type="ECO:0000313" key="2">
    <source>
        <dbReference type="Proteomes" id="UP000281498"/>
    </source>
</evidence>
<proteinExistence type="predicted"/>
<dbReference type="Proteomes" id="UP000281498">
    <property type="component" value="Unassembled WGS sequence"/>
</dbReference>
<comment type="caution">
    <text evidence="1">The sequence shown here is derived from an EMBL/GenBank/DDBJ whole genome shotgun (WGS) entry which is preliminary data.</text>
</comment>
<dbReference type="RefSeq" id="WP_110935277.1">
    <property type="nucleotide sequence ID" value="NZ_KZ614146.1"/>
</dbReference>
<organism evidence="1 2">
    <name type="scientific">Salipaludibacillus neizhouensis</name>
    <dbReference type="NCBI Taxonomy" id="885475"/>
    <lineage>
        <taxon>Bacteria</taxon>
        <taxon>Bacillati</taxon>
        <taxon>Bacillota</taxon>
        <taxon>Bacilli</taxon>
        <taxon>Bacillales</taxon>
        <taxon>Bacillaceae</taxon>
    </lineage>
</organism>
<keyword evidence="2" id="KW-1185">Reference proteome</keyword>
<dbReference type="AlphaFoldDB" id="A0A3A9K5N5"/>
<name>A0A3A9K5N5_9BACI</name>
<evidence type="ECO:0000313" key="1">
    <source>
        <dbReference type="EMBL" id="RKL67559.1"/>
    </source>
</evidence>
<sequence length="59" mass="6592">MTMIIQPSSLEEGFLYAKNLFFRRKEDAKGVVTPVWESNDASLTGSMEALKHCPCIQTA</sequence>
<dbReference type="EMBL" id="PDOE01000003">
    <property type="protein sequence ID" value="RKL67559.1"/>
    <property type="molecule type" value="Genomic_DNA"/>
</dbReference>
<reference evidence="1 2" key="1">
    <citation type="submission" date="2017-10" db="EMBL/GenBank/DDBJ databases">
        <title>Bacillus sp. nov., a halophilic bacterium isolated from a Keqin Lake.</title>
        <authorList>
            <person name="Wang H."/>
        </authorList>
    </citation>
    <scope>NUCLEOTIDE SEQUENCE [LARGE SCALE GENOMIC DNA]</scope>
    <source>
        <strain evidence="1 2">KCTC 13187</strain>
    </source>
</reference>